<dbReference type="Proteomes" id="UP000801492">
    <property type="component" value="Unassembled WGS sequence"/>
</dbReference>
<proteinExistence type="predicted"/>
<feature type="chain" id="PRO_5035454528" evidence="1">
    <location>
        <begin position="19"/>
        <end position="146"/>
    </location>
</feature>
<name>A0A8K0GA37_IGNLU</name>
<feature type="signal peptide" evidence="1">
    <location>
        <begin position="1"/>
        <end position="18"/>
    </location>
</feature>
<dbReference type="AlphaFoldDB" id="A0A8K0GA37"/>
<dbReference type="EMBL" id="VTPC01007140">
    <property type="protein sequence ID" value="KAF2894312.1"/>
    <property type="molecule type" value="Genomic_DNA"/>
</dbReference>
<protein>
    <submittedName>
        <fullName evidence="2">Uncharacterized protein</fullName>
    </submittedName>
</protein>
<keyword evidence="3" id="KW-1185">Reference proteome</keyword>
<evidence type="ECO:0000313" key="2">
    <source>
        <dbReference type="EMBL" id="KAF2894312.1"/>
    </source>
</evidence>
<comment type="caution">
    <text evidence="2">The sequence shown here is derived from an EMBL/GenBank/DDBJ whole genome shotgun (WGS) entry which is preliminary data.</text>
</comment>
<feature type="non-terminal residue" evidence="2">
    <location>
        <position position="1"/>
    </location>
</feature>
<organism evidence="2 3">
    <name type="scientific">Ignelater luminosus</name>
    <name type="common">Cucubano</name>
    <name type="synonym">Pyrophorus luminosus</name>
    <dbReference type="NCBI Taxonomy" id="2038154"/>
    <lineage>
        <taxon>Eukaryota</taxon>
        <taxon>Metazoa</taxon>
        <taxon>Ecdysozoa</taxon>
        <taxon>Arthropoda</taxon>
        <taxon>Hexapoda</taxon>
        <taxon>Insecta</taxon>
        <taxon>Pterygota</taxon>
        <taxon>Neoptera</taxon>
        <taxon>Endopterygota</taxon>
        <taxon>Coleoptera</taxon>
        <taxon>Polyphaga</taxon>
        <taxon>Elateriformia</taxon>
        <taxon>Elateroidea</taxon>
        <taxon>Elateridae</taxon>
        <taxon>Agrypninae</taxon>
        <taxon>Pyrophorini</taxon>
        <taxon>Ignelater</taxon>
    </lineage>
</organism>
<dbReference type="OrthoDB" id="6752650at2759"/>
<sequence>MIIQKFVVFCGSFLFINAVSPQEQNSKTSGTDASALIEKFHQSDYNVTFERVEIVNFNKRYMKRLEAVTFKYNRTCAVVNATWMLNVNTGYSSNVVVQAYRFASNEYRLFPALRLELNVCEAINENLIGLKRLKHCSNFTGCPFLK</sequence>
<gene>
    <name evidence="2" type="ORF">ILUMI_11860</name>
</gene>
<reference evidence="2" key="1">
    <citation type="submission" date="2019-08" db="EMBL/GenBank/DDBJ databases">
        <title>The genome of the North American firefly Photinus pyralis.</title>
        <authorList>
            <consortium name="Photinus pyralis genome working group"/>
            <person name="Fallon T.R."/>
            <person name="Sander Lower S.E."/>
            <person name="Weng J.-K."/>
        </authorList>
    </citation>
    <scope>NUCLEOTIDE SEQUENCE</scope>
    <source>
        <strain evidence="2">TRF0915ILg1</strain>
        <tissue evidence="2">Whole body</tissue>
    </source>
</reference>
<keyword evidence="1" id="KW-0732">Signal</keyword>
<evidence type="ECO:0000256" key="1">
    <source>
        <dbReference type="SAM" id="SignalP"/>
    </source>
</evidence>
<accession>A0A8K0GA37</accession>
<evidence type="ECO:0000313" key="3">
    <source>
        <dbReference type="Proteomes" id="UP000801492"/>
    </source>
</evidence>